<feature type="compositionally biased region" description="Polar residues" evidence="1">
    <location>
        <begin position="695"/>
        <end position="705"/>
    </location>
</feature>
<sequence>MQGLFRRAWCHDQSDKKEKALLSNSTMRPSSLLHVTPLLKMKRKRSESPGEDDASLMQRDSKRSKLSNLGRQTPIQSQDTSPHTQSNAAYIGRSVANSLERPAGGVTNPQKANVSDDQYSDGDRKPLDTESKPSSIDSVHPPHTKADDSTATQPQQSELCQIIEHQFNLEILLKHRELRLIEQELAKCQVALEQLRRCEVVPYPGSTGLSQAISDGVGPSIKAQAGFTQPQAPAPWGVTDGPYTRHYARWLLNDPTFDSMSIHPAQSTTDNFQAVTEGRSTRNSTVSSSRTNKHRPSRDSVGNLNHALPNYPTQVRGKGGPLVIKRIADKKFVKLICNNCQRGDFSSVQGFLNHCRIAHKVDYKSHEAAATDCGRLLDEDEMHLIPQTAANVTPAPKAAHQRAPAPAAQVLDPPSVHPLNMQIVPHYTWKVQAAAARAAAARNMEAGVNEDASIPSRQTPKARNRSGSDVARGAANASAFHSSPLVASSSTPYLSSQFVRRGFGGNLAAVTTKAREKVDLGVESPDEEGVPAGTSRKQSVSRAPSTAPGARLVQTSTSSSMSRSHSQKGQHAPHSRPRPAPLAPPSSHATSLRSRDYGAEVPESPFDSHLSPHTADSNPGLVSDHEDDDGVSDLDEARSERHASPDEPITQLSSMRRGMGACGEAMDVDVEFEDDADGHHEVLIRPRGLAFQEFSQRSAGSTSARPVSRFGEAAK</sequence>
<protein>
    <recommendedName>
        <fullName evidence="2">AHC1-like C2H2 zinc-finger domain-containing protein</fullName>
    </recommendedName>
</protein>
<reference evidence="3 4" key="1">
    <citation type="submission" date="2024-07" db="EMBL/GenBank/DDBJ databases">
        <title>Draft sequence of the Neodothiora populina.</title>
        <authorList>
            <person name="Drown D.D."/>
            <person name="Schuette U.S."/>
            <person name="Buechlein A.B."/>
            <person name="Rusch D.R."/>
            <person name="Winton L.W."/>
            <person name="Adams G.A."/>
        </authorList>
    </citation>
    <scope>NUCLEOTIDE SEQUENCE [LARGE SCALE GENOMIC DNA]</scope>
    <source>
        <strain evidence="3 4">CPC 39397</strain>
    </source>
</reference>
<name>A0ABR3P7J0_9PEZI</name>
<gene>
    <name evidence="3" type="ORF">AAFC00_002567</name>
</gene>
<feature type="compositionally biased region" description="Polar residues" evidence="1">
    <location>
        <begin position="535"/>
        <end position="544"/>
    </location>
</feature>
<feature type="region of interest" description="Disordered" evidence="1">
    <location>
        <begin position="40"/>
        <end position="85"/>
    </location>
</feature>
<dbReference type="Proteomes" id="UP001562354">
    <property type="component" value="Unassembled WGS sequence"/>
</dbReference>
<feature type="compositionally biased region" description="Basic and acidic residues" evidence="1">
    <location>
        <begin position="121"/>
        <end position="131"/>
    </location>
</feature>
<evidence type="ECO:0000259" key="2">
    <source>
        <dbReference type="Pfam" id="PF25909"/>
    </source>
</evidence>
<feature type="region of interest" description="Disordered" evidence="1">
    <location>
        <begin position="99"/>
        <end position="156"/>
    </location>
</feature>
<dbReference type="Pfam" id="PF25909">
    <property type="entry name" value="zf-C2H2_AHC1"/>
    <property type="match status" value="1"/>
</dbReference>
<accession>A0ABR3P7J0</accession>
<dbReference type="GeneID" id="95976269"/>
<feature type="compositionally biased region" description="Acidic residues" evidence="1">
    <location>
        <begin position="625"/>
        <end position="634"/>
    </location>
</feature>
<feature type="region of interest" description="Disordered" evidence="1">
    <location>
        <begin position="695"/>
        <end position="715"/>
    </location>
</feature>
<keyword evidence="4" id="KW-1185">Reference proteome</keyword>
<dbReference type="RefSeq" id="XP_069198409.1">
    <property type="nucleotide sequence ID" value="XM_069341902.1"/>
</dbReference>
<dbReference type="InterPro" id="IPR058706">
    <property type="entry name" value="zf-C2H2_AHC1-like"/>
</dbReference>
<evidence type="ECO:0000313" key="3">
    <source>
        <dbReference type="EMBL" id="KAL1302133.1"/>
    </source>
</evidence>
<feature type="compositionally biased region" description="Low complexity" evidence="1">
    <location>
        <begin position="281"/>
        <end position="290"/>
    </location>
</feature>
<dbReference type="EMBL" id="JBFMKM010000012">
    <property type="protein sequence ID" value="KAL1302133.1"/>
    <property type="molecule type" value="Genomic_DNA"/>
</dbReference>
<feature type="compositionally biased region" description="Basic and acidic residues" evidence="1">
    <location>
        <begin position="635"/>
        <end position="645"/>
    </location>
</feature>
<organism evidence="3 4">
    <name type="scientific">Neodothiora populina</name>
    <dbReference type="NCBI Taxonomy" id="2781224"/>
    <lineage>
        <taxon>Eukaryota</taxon>
        <taxon>Fungi</taxon>
        <taxon>Dikarya</taxon>
        <taxon>Ascomycota</taxon>
        <taxon>Pezizomycotina</taxon>
        <taxon>Dothideomycetes</taxon>
        <taxon>Dothideomycetidae</taxon>
        <taxon>Dothideales</taxon>
        <taxon>Dothioraceae</taxon>
        <taxon>Neodothiora</taxon>
    </lineage>
</organism>
<feature type="compositionally biased region" description="Polar residues" evidence="1">
    <location>
        <begin position="66"/>
        <end position="85"/>
    </location>
</feature>
<feature type="domain" description="AHC1-like C2H2 zinc-finger" evidence="2">
    <location>
        <begin position="326"/>
        <end position="381"/>
    </location>
</feature>
<feature type="region of interest" description="Disordered" evidence="1">
    <location>
        <begin position="518"/>
        <end position="654"/>
    </location>
</feature>
<feature type="compositionally biased region" description="Polar residues" evidence="1">
    <location>
        <begin position="455"/>
        <end position="467"/>
    </location>
</feature>
<feature type="region of interest" description="Disordered" evidence="1">
    <location>
        <begin position="275"/>
        <end position="313"/>
    </location>
</feature>
<proteinExistence type="predicted"/>
<evidence type="ECO:0000256" key="1">
    <source>
        <dbReference type="SAM" id="MobiDB-lite"/>
    </source>
</evidence>
<feature type="compositionally biased region" description="Basic residues" evidence="1">
    <location>
        <begin position="565"/>
        <end position="577"/>
    </location>
</feature>
<evidence type="ECO:0000313" key="4">
    <source>
        <dbReference type="Proteomes" id="UP001562354"/>
    </source>
</evidence>
<comment type="caution">
    <text evidence="3">The sequence shown here is derived from an EMBL/GenBank/DDBJ whole genome shotgun (WGS) entry which is preliminary data.</text>
</comment>
<feature type="region of interest" description="Disordered" evidence="1">
    <location>
        <begin position="449"/>
        <end position="475"/>
    </location>
</feature>
<feature type="compositionally biased region" description="Polar residues" evidence="1">
    <location>
        <begin position="107"/>
        <end position="117"/>
    </location>
</feature>